<dbReference type="RefSeq" id="WP_101290686.1">
    <property type="nucleotide sequence ID" value="NZ_FOUQ01000015.1"/>
</dbReference>
<dbReference type="EMBL" id="PJNW01000015">
    <property type="protein sequence ID" value="PKR87947.1"/>
    <property type="molecule type" value="Genomic_DNA"/>
</dbReference>
<dbReference type="Proteomes" id="UP000233491">
    <property type="component" value="Unassembled WGS sequence"/>
</dbReference>
<dbReference type="InterPro" id="IPR032710">
    <property type="entry name" value="NTF2-like_dom_sf"/>
</dbReference>
<sequence length="130" mass="14238">MPQDIATLIDRSLQGIFGEADDIRRRAVAAEIYADDILFVEPHGSYRGRDEVVRVAGAIRDRHPSFLYQVIGPVEAMPGETPDAEIARARWTSGAPGEPPAYAGTDIVLSKNGRITAIYMFFDGLPDPTH</sequence>
<protein>
    <recommendedName>
        <fullName evidence="3">SnoaL-like domain-containing protein</fullName>
    </recommendedName>
</protein>
<dbReference type="Gene3D" id="3.10.450.50">
    <property type="match status" value="1"/>
</dbReference>
<dbReference type="OrthoDB" id="7064268at2"/>
<organism evidence="1 2">
    <name type="scientific">Pleomorphomonas diazotrophica</name>
    <dbReference type="NCBI Taxonomy" id="1166257"/>
    <lineage>
        <taxon>Bacteria</taxon>
        <taxon>Pseudomonadati</taxon>
        <taxon>Pseudomonadota</taxon>
        <taxon>Alphaproteobacteria</taxon>
        <taxon>Hyphomicrobiales</taxon>
        <taxon>Pleomorphomonadaceae</taxon>
        <taxon>Pleomorphomonas</taxon>
    </lineage>
</organism>
<comment type="caution">
    <text evidence="1">The sequence shown here is derived from an EMBL/GenBank/DDBJ whole genome shotgun (WGS) entry which is preliminary data.</text>
</comment>
<reference evidence="1 2" key="1">
    <citation type="submission" date="2017-12" db="EMBL/GenBank/DDBJ databases">
        <title>Anaerobic carbon monoxide metabolism by Pleomorphomonas carboxyditropha sp. nov., a new mesophilic hydrogenogenic carboxidotroph.</title>
        <authorList>
            <person name="Esquivel-Elizondo S."/>
            <person name="Krajmalnik-Brown R."/>
        </authorList>
    </citation>
    <scope>NUCLEOTIDE SEQUENCE [LARGE SCALE GENOMIC DNA]</scope>
    <source>
        <strain evidence="1 2">R5-392</strain>
    </source>
</reference>
<gene>
    <name evidence="1" type="ORF">CXZ10_17650</name>
</gene>
<proteinExistence type="predicted"/>
<keyword evidence="2" id="KW-1185">Reference proteome</keyword>
<evidence type="ECO:0008006" key="3">
    <source>
        <dbReference type="Google" id="ProtNLM"/>
    </source>
</evidence>
<accession>A0A1I4W8T4</accession>
<evidence type="ECO:0000313" key="2">
    <source>
        <dbReference type="Proteomes" id="UP000233491"/>
    </source>
</evidence>
<dbReference type="AlphaFoldDB" id="A0A1I4W8T4"/>
<evidence type="ECO:0000313" key="1">
    <source>
        <dbReference type="EMBL" id="PKR87947.1"/>
    </source>
</evidence>
<dbReference type="SUPFAM" id="SSF54427">
    <property type="entry name" value="NTF2-like"/>
    <property type="match status" value="1"/>
</dbReference>
<name>A0A1I4W8T4_9HYPH</name>